<comment type="caution">
    <text evidence="2">The sequence shown here is derived from an EMBL/GenBank/DDBJ whole genome shotgun (WGS) entry which is preliminary data.</text>
</comment>
<dbReference type="Proteomes" id="UP000237662">
    <property type="component" value="Unassembled WGS sequence"/>
</dbReference>
<gene>
    <name evidence="2" type="ORF">CLV84_3288</name>
</gene>
<evidence type="ECO:0000259" key="1">
    <source>
        <dbReference type="PROSITE" id="PS51782"/>
    </source>
</evidence>
<dbReference type="Pfam" id="PF01476">
    <property type="entry name" value="LysM"/>
    <property type="match status" value="1"/>
</dbReference>
<evidence type="ECO:0000313" key="2">
    <source>
        <dbReference type="EMBL" id="PPK86362.1"/>
    </source>
</evidence>
<dbReference type="OrthoDB" id="2149800at2"/>
<evidence type="ECO:0000313" key="3">
    <source>
        <dbReference type="Proteomes" id="UP000237662"/>
    </source>
</evidence>
<dbReference type="InterPro" id="IPR036779">
    <property type="entry name" value="LysM_dom_sf"/>
</dbReference>
<dbReference type="AlphaFoldDB" id="A0A2S6I5D6"/>
<name>A0A2S6I5D6_9BACT</name>
<dbReference type="Gene3D" id="3.10.350.10">
    <property type="entry name" value="LysM domain"/>
    <property type="match status" value="1"/>
</dbReference>
<dbReference type="PROSITE" id="PS51782">
    <property type="entry name" value="LYSM"/>
    <property type="match status" value="1"/>
</dbReference>
<organism evidence="2 3">
    <name type="scientific">Neolewinella xylanilytica</name>
    <dbReference type="NCBI Taxonomy" id="1514080"/>
    <lineage>
        <taxon>Bacteria</taxon>
        <taxon>Pseudomonadati</taxon>
        <taxon>Bacteroidota</taxon>
        <taxon>Saprospiria</taxon>
        <taxon>Saprospirales</taxon>
        <taxon>Lewinellaceae</taxon>
        <taxon>Neolewinella</taxon>
    </lineage>
</organism>
<protein>
    <submittedName>
        <fullName evidence="2">LysM domain-containing protein</fullName>
    </submittedName>
</protein>
<dbReference type="RefSeq" id="WP_104420800.1">
    <property type="nucleotide sequence ID" value="NZ_PTJC01000006.1"/>
</dbReference>
<reference evidence="2 3" key="1">
    <citation type="submission" date="2018-02" db="EMBL/GenBank/DDBJ databases">
        <title>Genomic Encyclopedia of Archaeal and Bacterial Type Strains, Phase II (KMG-II): from individual species to whole genera.</title>
        <authorList>
            <person name="Goeker M."/>
        </authorList>
    </citation>
    <scope>NUCLEOTIDE SEQUENCE [LARGE SCALE GENOMIC DNA]</scope>
    <source>
        <strain evidence="2 3">DSM 29526</strain>
    </source>
</reference>
<feature type="domain" description="LysM" evidence="1">
    <location>
        <begin position="145"/>
        <end position="191"/>
    </location>
</feature>
<proteinExistence type="predicted"/>
<dbReference type="EMBL" id="PTJC01000006">
    <property type="protein sequence ID" value="PPK86362.1"/>
    <property type="molecule type" value="Genomic_DNA"/>
</dbReference>
<keyword evidence="3" id="KW-1185">Reference proteome</keyword>
<dbReference type="InterPro" id="IPR018392">
    <property type="entry name" value="LysM"/>
</dbReference>
<sequence length="316" mass="36412">MEFRFGALPASPYLRWVYDLVYPLYCCHHMGTFPKYFLLLFFAACFSTPEAGATGDSLYFLLPSDTVVVRFDALSGHLLFDHQLAPRQTLYGAARFYGHSLNDIYRLNPELQLGYKPGTRVTVSIPKAALRPSFSRDSLAWYVPVRYRLSPGETLYGLSRRTLSQPNDSLIRKLNPGVNPQDLEPGRVLTIGYLRIDGIDPDSQVKIEDRYVLQNRDLRLEWDTTMSERRLKYTNGKAAWTNRGDQNKWMVLHRTAPIGSIIEIEDPRSRKTIYAEVVARIPEEVYDSRVVLVVSPRLVRAFGVRDKEFYVRTRHL</sequence>
<accession>A0A2S6I5D6</accession>